<keyword evidence="3" id="KW-1185">Reference proteome</keyword>
<dbReference type="Proteomes" id="UP001215598">
    <property type="component" value="Unassembled WGS sequence"/>
</dbReference>
<feature type="compositionally biased region" description="Basic and acidic residues" evidence="1">
    <location>
        <begin position="106"/>
        <end position="117"/>
    </location>
</feature>
<reference evidence="2" key="1">
    <citation type="submission" date="2023-03" db="EMBL/GenBank/DDBJ databases">
        <title>Massive genome expansion in bonnet fungi (Mycena s.s.) driven by repeated elements and novel gene families across ecological guilds.</title>
        <authorList>
            <consortium name="Lawrence Berkeley National Laboratory"/>
            <person name="Harder C.B."/>
            <person name="Miyauchi S."/>
            <person name="Viragh M."/>
            <person name="Kuo A."/>
            <person name="Thoen E."/>
            <person name="Andreopoulos B."/>
            <person name="Lu D."/>
            <person name="Skrede I."/>
            <person name="Drula E."/>
            <person name="Henrissat B."/>
            <person name="Morin E."/>
            <person name="Kohler A."/>
            <person name="Barry K."/>
            <person name="LaButti K."/>
            <person name="Morin E."/>
            <person name="Salamov A."/>
            <person name="Lipzen A."/>
            <person name="Mereny Z."/>
            <person name="Hegedus B."/>
            <person name="Baldrian P."/>
            <person name="Stursova M."/>
            <person name="Weitz H."/>
            <person name="Taylor A."/>
            <person name="Grigoriev I.V."/>
            <person name="Nagy L.G."/>
            <person name="Martin F."/>
            <person name="Kauserud H."/>
        </authorList>
    </citation>
    <scope>NUCLEOTIDE SEQUENCE</scope>
    <source>
        <strain evidence="2">CBHHK182m</strain>
    </source>
</reference>
<feature type="region of interest" description="Disordered" evidence="1">
    <location>
        <begin position="78"/>
        <end position="117"/>
    </location>
</feature>
<proteinExistence type="predicted"/>
<dbReference type="EMBL" id="JARKIB010000034">
    <property type="protein sequence ID" value="KAJ7761841.1"/>
    <property type="molecule type" value="Genomic_DNA"/>
</dbReference>
<sequence length="248" mass="27692">MTRRFNVPQETGQARCPRLLRGCFRTLRANGVHVGQSAQPQKSAVPPPSTNGSALHNDETEDKASVKWEITENYQDAEEGLGRAEKQVQRGQEGVQKARTPSEGNQQHDTDQHLEAEGEERVRVWVIRGGVHRQKWAVLGRGEWQKSLGRAEDALRASELSGLHRVGNSRTCDMMVTKVGDEPLHSGWKKLYTNNIATTQPQPPQNPFWASFDKTGGSMWIWHGIEAPITLETVLSIRIFTEGSLASH</sequence>
<feature type="region of interest" description="Disordered" evidence="1">
    <location>
        <begin position="34"/>
        <end position="63"/>
    </location>
</feature>
<evidence type="ECO:0000313" key="2">
    <source>
        <dbReference type="EMBL" id="KAJ7761841.1"/>
    </source>
</evidence>
<dbReference type="AlphaFoldDB" id="A0AAD7NHZ1"/>
<evidence type="ECO:0000256" key="1">
    <source>
        <dbReference type="SAM" id="MobiDB-lite"/>
    </source>
</evidence>
<comment type="caution">
    <text evidence="2">The sequence shown here is derived from an EMBL/GenBank/DDBJ whole genome shotgun (WGS) entry which is preliminary data.</text>
</comment>
<accession>A0AAD7NHZ1</accession>
<evidence type="ECO:0000313" key="3">
    <source>
        <dbReference type="Proteomes" id="UP001215598"/>
    </source>
</evidence>
<organism evidence="2 3">
    <name type="scientific">Mycena metata</name>
    <dbReference type="NCBI Taxonomy" id="1033252"/>
    <lineage>
        <taxon>Eukaryota</taxon>
        <taxon>Fungi</taxon>
        <taxon>Dikarya</taxon>
        <taxon>Basidiomycota</taxon>
        <taxon>Agaricomycotina</taxon>
        <taxon>Agaricomycetes</taxon>
        <taxon>Agaricomycetidae</taxon>
        <taxon>Agaricales</taxon>
        <taxon>Marasmiineae</taxon>
        <taxon>Mycenaceae</taxon>
        <taxon>Mycena</taxon>
    </lineage>
</organism>
<gene>
    <name evidence="2" type="ORF">B0H16DRAFT_1456040</name>
</gene>
<name>A0AAD7NHZ1_9AGAR</name>
<protein>
    <submittedName>
        <fullName evidence="2">Uncharacterized protein</fullName>
    </submittedName>
</protein>